<reference evidence="1 2" key="1">
    <citation type="submission" date="2009-08" db="EMBL/GenBank/DDBJ databases">
        <authorList>
            <person name="Weinstock G."/>
            <person name="Sodergren E."/>
            <person name="Clifton S."/>
            <person name="Fulton L."/>
            <person name="Fulton B."/>
            <person name="Courtney L."/>
            <person name="Fronick C."/>
            <person name="Harrison M."/>
            <person name="Strong C."/>
            <person name="Farmer C."/>
            <person name="Delahaunty K."/>
            <person name="Markovic C."/>
            <person name="Hall O."/>
            <person name="Minx P."/>
            <person name="Tomlinson C."/>
            <person name="Mitreva M."/>
            <person name="Nelson J."/>
            <person name="Hou S."/>
            <person name="Wollam A."/>
            <person name="Pepin K.H."/>
            <person name="Johnson M."/>
            <person name="Bhonagiri V."/>
            <person name="Nash W.E."/>
            <person name="Warren W."/>
            <person name="Chinwalla A."/>
            <person name="Mardis E.R."/>
            <person name="Wilson R.K."/>
        </authorList>
    </citation>
    <scope>NUCLEOTIDE SEQUENCE [LARGE SCALE GENOMIC DNA]</scope>
    <source>
        <strain evidence="1 2">L1-82</strain>
    </source>
</reference>
<gene>
    <name evidence="1" type="ORF">ROSINTL182_06823</name>
</gene>
<comment type="caution">
    <text evidence="1">The sequence shown here is derived from an EMBL/GenBank/DDBJ whole genome shotgun (WGS) entry which is preliminary data.</text>
</comment>
<dbReference type="GeneID" id="61435438"/>
<proteinExistence type="predicted"/>
<organism evidence="1 2">
    <name type="scientific">Roseburia intestinalis L1-82</name>
    <dbReference type="NCBI Taxonomy" id="536231"/>
    <lineage>
        <taxon>Bacteria</taxon>
        <taxon>Bacillati</taxon>
        <taxon>Bacillota</taxon>
        <taxon>Clostridia</taxon>
        <taxon>Lachnospirales</taxon>
        <taxon>Lachnospiraceae</taxon>
        <taxon>Roseburia</taxon>
    </lineage>
</organism>
<dbReference type="RefSeq" id="WP_006857040.1">
    <property type="nucleotide sequence ID" value="NZ_LR027880.1"/>
</dbReference>
<dbReference type="Proteomes" id="UP000004828">
    <property type="component" value="Unassembled WGS sequence"/>
</dbReference>
<dbReference type="AlphaFoldDB" id="C7GA93"/>
<protein>
    <submittedName>
        <fullName evidence="1">Uncharacterized protein</fullName>
    </submittedName>
</protein>
<sequence>MATRMMRLLDNPQYKAAINRHIHHDAYKVLAVLIPDSVQQLPALFKFRLQFMNLFAKQIHGITISFIQALKLIIP</sequence>
<evidence type="ECO:0000313" key="1">
    <source>
        <dbReference type="EMBL" id="EEV01270.1"/>
    </source>
</evidence>
<accession>C7GA93</accession>
<dbReference type="EMBL" id="ABYJ02000086">
    <property type="protein sequence ID" value="EEV01270.1"/>
    <property type="molecule type" value="Genomic_DNA"/>
</dbReference>
<evidence type="ECO:0000313" key="2">
    <source>
        <dbReference type="Proteomes" id="UP000004828"/>
    </source>
</evidence>
<dbReference type="HOGENOM" id="CLU_2668765_0_0_9"/>
<name>C7GA93_9FIRM</name>